<evidence type="ECO:0000259" key="3">
    <source>
        <dbReference type="PROSITE" id="PS51459"/>
    </source>
</evidence>
<dbReference type="RefSeq" id="WP_126808579.1">
    <property type="nucleotide sequence ID" value="NZ_NGKA01000008.1"/>
</dbReference>
<keyword evidence="2" id="KW-0067">ATP-binding</keyword>
<name>A0A430AVW6_9ENTE</name>
<comment type="caution">
    <text evidence="4">The sequence shown here is derived from an EMBL/GenBank/DDBJ whole genome shotgun (WGS) entry which is preliminary data.</text>
</comment>
<dbReference type="PANTHER" id="PTHR13504">
    <property type="entry name" value="FIDO DOMAIN-CONTAINING PROTEIN DDB_G0283145"/>
    <property type="match status" value="1"/>
</dbReference>
<dbReference type="InterPro" id="IPR003812">
    <property type="entry name" value="Fido"/>
</dbReference>
<evidence type="ECO:0000256" key="1">
    <source>
        <dbReference type="PIRSR" id="PIRSR640198-1"/>
    </source>
</evidence>
<evidence type="ECO:0000313" key="4">
    <source>
        <dbReference type="EMBL" id="RSU12202.1"/>
    </source>
</evidence>
<sequence>MSYNEIYKSKYTTIDVKEEYHKRFNSYSSMKTNFIISPMNKKIGFKIKGTEYNLFLNNLPKLTYLVSECHKESTKLSVLLEHLSKKQIDDYLHYLLIEEMQSTNEYEGVKSTRKELGEAIQAIKKNDESHRFYGLSKLYSEIANGESKLIQTPADIRLIYDDLVSPEVDSDNQLDEFSLFRTDSVQVGGTSGAVHFGEDPDKIEQQLATMLNFINMPDEEFPNILKIIISHYMFEYIHPFFDGNGRVGRVGRFILSNYLAKELDIVSSLLMSRAVKTNRPKYEKAFLTISEEDNFGEGTFFVIALLELLLDIQKEIVFELKQNNQLRYQAKVNYQKELLDVPFAFEVFQKYFDHLLYYPGEVLSRRDIIDSVDEDISPYMMRKIEAVLLEKGLIEQIGEKPVTYRAVSSITNLFN</sequence>
<dbReference type="Pfam" id="PF02661">
    <property type="entry name" value="Fic"/>
    <property type="match status" value="1"/>
</dbReference>
<proteinExistence type="predicted"/>
<evidence type="ECO:0000256" key="2">
    <source>
        <dbReference type="PIRSR" id="PIRSR640198-2"/>
    </source>
</evidence>
<feature type="binding site" evidence="2">
    <location>
        <begin position="242"/>
        <end position="249"/>
    </location>
    <ligand>
        <name>ATP</name>
        <dbReference type="ChEBI" id="CHEBI:30616"/>
    </ligand>
</feature>
<dbReference type="InterPro" id="IPR036597">
    <property type="entry name" value="Fido-like_dom_sf"/>
</dbReference>
<dbReference type="OrthoDB" id="9813719at2"/>
<accession>A0A430AVW6</accession>
<dbReference type="Proteomes" id="UP000287605">
    <property type="component" value="Unassembled WGS sequence"/>
</dbReference>
<protein>
    <recommendedName>
        <fullName evidence="3">Fido domain-containing protein</fullName>
    </recommendedName>
</protein>
<feature type="domain" description="Fido" evidence="3">
    <location>
        <begin position="151"/>
        <end position="311"/>
    </location>
</feature>
<dbReference type="EMBL" id="NGKA01000008">
    <property type="protein sequence ID" value="RSU12202.1"/>
    <property type="molecule type" value="Genomic_DNA"/>
</dbReference>
<dbReference type="SUPFAM" id="SSF140931">
    <property type="entry name" value="Fic-like"/>
    <property type="match status" value="1"/>
</dbReference>
<feature type="binding site" evidence="2">
    <location>
        <begin position="187"/>
        <end position="195"/>
    </location>
    <ligand>
        <name>ATP</name>
        <dbReference type="ChEBI" id="CHEBI:30616"/>
    </ligand>
</feature>
<reference evidence="4 5" key="1">
    <citation type="submission" date="2017-05" db="EMBL/GenBank/DDBJ databases">
        <title>Vagococcus spp. assemblies.</title>
        <authorList>
            <person name="Gulvik C.A."/>
        </authorList>
    </citation>
    <scope>NUCLEOTIDE SEQUENCE [LARGE SCALE GENOMIC DNA]</scope>
    <source>
        <strain evidence="4 5">CCUG 51432</strain>
    </source>
</reference>
<dbReference type="PANTHER" id="PTHR13504:SF40">
    <property type="entry name" value="FIDO DOMAIN-CONTAINING PROTEIN"/>
    <property type="match status" value="1"/>
</dbReference>
<dbReference type="PROSITE" id="PS51459">
    <property type="entry name" value="FIDO"/>
    <property type="match status" value="1"/>
</dbReference>
<feature type="active site" evidence="1">
    <location>
        <position position="238"/>
    </location>
</feature>
<dbReference type="AlphaFoldDB" id="A0A430AVW6"/>
<gene>
    <name evidence="4" type="ORF">CBF29_06280</name>
</gene>
<dbReference type="InterPro" id="IPR040198">
    <property type="entry name" value="Fido_containing"/>
</dbReference>
<dbReference type="GO" id="GO:0005524">
    <property type="term" value="F:ATP binding"/>
    <property type="evidence" value="ECO:0007669"/>
    <property type="project" value="UniProtKB-KW"/>
</dbReference>
<keyword evidence="2" id="KW-0547">Nucleotide-binding</keyword>
<dbReference type="Gene3D" id="1.10.3290.10">
    <property type="entry name" value="Fido-like domain"/>
    <property type="match status" value="1"/>
</dbReference>
<keyword evidence="5" id="KW-1185">Reference proteome</keyword>
<evidence type="ECO:0000313" key="5">
    <source>
        <dbReference type="Proteomes" id="UP000287605"/>
    </source>
</evidence>
<organism evidence="4 5">
    <name type="scientific">Vagococcus elongatus</name>
    <dbReference type="NCBI Taxonomy" id="180344"/>
    <lineage>
        <taxon>Bacteria</taxon>
        <taxon>Bacillati</taxon>
        <taxon>Bacillota</taxon>
        <taxon>Bacilli</taxon>
        <taxon>Lactobacillales</taxon>
        <taxon>Enterococcaceae</taxon>
        <taxon>Vagococcus</taxon>
    </lineage>
</organism>